<dbReference type="GO" id="GO:0005275">
    <property type="term" value="F:amine transmembrane transporter activity"/>
    <property type="evidence" value="ECO:0007669"/>
    <property type="project" value="TreeGrafter"/>
</dbReference>
<dbReference type="InterPro" id="IPR000515">
    <property type="entry name" value="MetI-like"/>
</dbReference>
<keyword evidence="2 7" id="KW-0813">Transport</keyword>
<dbReference type="PANTHER" id="PTHR47737:SF1">
    <property type="entry name" value="GLYCINE BETAINE_PROLINE BETAINE TRANSPORT SYSTEM PERMEASE PROTEIN PROW"/>
    <property type="match status" value="1"/>
</dbReference>
<dbReference type="GO" id="GO:0031460">
    <property type="term" value="P:glycine betaine transport"/>
    <property type="evidence" value="ECO:0007669"/>
    <property type="project" value="TreeGrafter"/>
</dbReference>
<organism evidence="9 10">
    <name type="scientific">Actinomadura hallensis</name>
    <dbReference type="NCBI Taxonomy" id="337895"/>
    <lineage>
        <taxon>Bacteria</taxon>
        <taxon>Bacillati</taxon>
        <taxon>Actinomycetota</taxon>
        <taxon>Actinomycetes</taxon>
        <taxon>Streptosporangiales</taxon>
        <taxon>Thermomonosporaceae</taxon>
        <taxon>Actinomadura</taxon>
    </lineage>
</organism>
<evidence type="ECO:0000256" key="2">
    <source>
        <dbReference type="ARBA" id="ARBA00022448"/>
    </source>
</evidence>
<dbReference type="GO" id="GO:0015226">
    <property type="term" value="F:carnitine transmembrane transporter activity"/>
    <property type="evidence" value="ECO:0007669"/>
    <property type="project" value="TreeGrafter"/>
</dbReference>
<evidence type="ECO:0000313" key="9">
    <source>
        <dbReference type="EMBL" id="TQM66586.1"/>
    </source>
</evidence>
<keyword evidence="6 7" id="KW-0472">Membrane</keyword>
<dbReference type="InterPro" id="IPR035906">
    <property type="entry name" value="MetI-like_sf"/>
</dbReference>
<evidence type="ECO:0000256" key="6">
    <source>
        <dbReference type="ARBA" id="ARBA00023136"/>
    </source>
</evidence>
<dbReference type="EMBL" id="VFPO01000001">
    <property type="protein sequence ID" value="TQM66586.1"/>
    <property type="molecule type" value="Genomic_DNA"/>
</dbReference>
<evidence type="ECO:0000256" key="5">
    <source>
        <dbReference type="ARBA" id="ARBA00022989"/>
    </source>
</evidence>
<dbReference type="AlphaFoldDB" id="A0A543I7K1"/>
<feature type="transmembrane region" description="Helical" evidence="7">
    <location>
        <begin position="143"/>
        <end position="169"/>
    </location>
</feature>
<keyword evidence="4 7" id="KW-0812">Transmembrane</keyword>
<evidence type="ECO:0000259" key="8">
    <source>
        <dbReference type="PROSITE" id="PS50928"/>
    </source>
</evidence>
<feature type="domain" description="ABC transmembrane type-1" evidence="8">
    <location>
        <begin position="96"/>
        <end position="275"/>
    </location>
</feature>
<evidence type="ECO:0000256" key="4">
    <source>
        <dbReference type="ARBA" id="ARBA00022692"/>
    </source>
</evidence>
<proteinExistence type="inferred from homology"/>
<dbReference type="SUPFAM" id="SSF161098">
    <property type="entry name" value="MetI-like"/>
    <property type="match status" value="1"/>
</dbReference>
<dbReference type="PANTHER" id="PTHR47737">
    <property type="entry name" value="GLYCINE BETAINE/PROLINE BETAINE TRANSPORT SYSTEM PERMEASE PROTEIN PROW"/>
    <property type="match status" value="1"/>
</dbReference>
<dbReference type="CDD" id="cd06261">
    <property type="entry name" value="TM_PBP2"/>
    <property type="match status" value="1"/>
</dbReference>
<dbReference type="Proteomes" id="UP000316706">
    <property type="component" value="Unassembled WGS sequence"/>
</dbReference>
<keyword evidence="10" id="KW-1185">Reference proteome</keyword>
<feature type="transmembrane region" description="Helical" evidence="7">
    <location>
        <begin position="58"/>
        <end position="87"/>
    </location>
</feature>
<evidence type="ECO:0000256" key="7">
    <source>
        <dbReference type="RuleBase" id="RU363032"/>
    </source>
</evidence>
<comment type="caution">
    <text evidence="9">The sequence shown here is derived from an EMBL/GenBank/DDBJ whole genome shotgun (WGS) entry which is preliminary data.</text>
</comment>
<dbReference type="FunFam" id="1.10.3720.10:FF:000001">
    <property type="entry name" value="Glycine betaine ABC transporter, permease"/>
    <property type="match status" value="1"/>
</dbReference>
<name>A0A543I7K1_9ACTN</name>
<feature type="transmembrane region" description="Helical" evidence="7">
    <location>
        <begin position="99"/>
        <end position="123"/>
    </location>
</feature>
<accession>A0A543I7K1</accession>
<evidence type="ECO:0000313" key="10">
    <source>
        <dbReference type="Proteomes" id="UP000316706"/>
    </source>
</evidence>
<comment type="subcellular location">
    <subcellularLocation>
        <location evidence="7">Cell membrane</location>
        <topology evidence="7">Multi-pass membrane protein</topology>
    </subcellularLocation>
    <subcellularLocation>
        <location evidence="1">Membrane</location>
        <topology evidence="1">Multi-pass membrane protein</topology>
    </subcellularLocation>
</comment>
<feature type="transmembrane region" description="Helical" evidence="7">
    <location>
        <begin position="222"/>
        <end position="242"/>
    </location>
</feature>
<gene>
    <name evidence="9" type="ORF">FHX41_0165</name>
</gene>
<keyword evidence="3" id="KW-1003">Cell membrane</keyword>
<evidence type="ECO:0000256" key="3">
    <source>
        <dbReference type="ARBA" id="ARBA00022475"/>
    </source>
</evidence>
<feature type="transmembrane region" description="Helical" evidence="7">
    <location>
        <begin position="254"/>
        <end position="271"/>
    </location>
</feature>
<reference evidence="9 10" key="1">
    <citation type="submission" date="2019-06" db="EMBL/GenBank/DDBJ databases">
        <title>Sequencing the genomes of 1000 actinobacteria strains.</title>
        <authorList>
            <person name="Klenk H.-P."/>
        </authorList>
    </citation>
    <scope>NUCLEOTIDE SEQUENCE [LARGE SCALE GENOMIC DNA]</scope>
    <source>
        <strain evidence="9 10">DSM 45043</strain>
    </source>
</reference>
<comment type="similarity">
    <text evidence="7">Belongs to the binding-protein-dependent transport system permease family.</text>
</comment>
<dbReference type="PROSITE" id="PS50928">
    <property type="entry name" value="ABC_TM1"/>
    <property type="match status" value="1"/>
</dbReference>
<dbReference type="GO" id="GO:0043190">
    <property type="term" value="C:ATP-binding cassette (ABC) transporter complex"/>
    <property type="evidence" value="ECO:0007669"/>
    <property type="project" value="TreeGrafter"/>
</dbReference>
<protein>
    <submittedName>
        <fullName evidence="9">Glycine betaine/proline transport system permease protein</fullName>
    </submittedName>
</protein>
<dbReference type="Gene3D" id="1.10.3720.10">
    <property type="entry name" value="MetI-like"/>
    <property type="match status" value="1"/>
</dbReference>
<keyword evidence="5 7" id="KW-1133">Transmembrane helix</keyword>
<dbReference type="GO" id="GO:0015871">
    <property type="term" value="P:choline transport"/>
    <property type="evidence" value="ECO:0007669"/>
    <property type="project" value="TreeGrafter"/>
</dbReference>
<dbReference type="OrthoDB" id="9815258at2"/>
<dbReference type="Pfam" id="PF00528">
    <property type="entry name" value="BPD_transp_1"/>
    <property type="match status" value="1"/>
</dbReference>
<evidence type="ECO:0000256" key="1">
    <source>
        <dbReference type="ARBA" id="ARBA00004141"/>
    </source>
</evidence>
<sequence>MTSDVLAVDLPRAPVGEWFDNLVTWCTDNLGWLFDGIGTAIEASVDALTGVLTGPPPLVLALVLALLALVVSGWKLAAFSVVGFALIDSMELWKDSMDSLALVIVAAVVSTVLSVPIGIAAARNDMVSRLVRPILDFMQTMPAFVYLIPAIFFFSIGSVPGVVATVIFAMPPGVRLTELGIRGVDPEMVEAGEAFGTPPNRILTRIQIPLAMPSIMAGINQLIMLSLSMVVIAGMVGAGGLGGVVLEGINRVDVAKGFEGGIAVVILAIYLDRLTGALGHGPGMLRALFARGRNGRGSARRDETAANPELDPAVMAGAK</sequence>